<evidence type="ECO:0000256" key="4">
    <source>
        <dbReference type="ARBA" id="ARBA00022741"/>
    </source>
</evidence>
<dbReference type="SUPFAM" id="SSF48168">
    <property type="entry name" value="R1 subunit of ribonucleotide reductase, N-terminal domain"/>
    <property type="match status" value="1"/>
</dbReference>
<accession>A0A0M2K739</accession>
<comment type="function">
    <text evidence="9 12">Provides the precursors necessary for DNA synthesis. Catalyzes the biosynthesis of deoxyribonucleotides from the corresponding ribonucleotides.</text>
</comment>
<proteinExistence type="inferred from homology"/>
<evidence type="ECO:0000313" key="15">
    <source>
        <dbReference type="Proteomes" id="UP000033924"/>
    </source>
</evidence>
<keyword evidence="5 11" id="KW-0067">ATP-binding</keyword>
<dbReference type="PROSITE" id="PS00089">
    <property type="entry name" value="RIBORED_LARGE"/>
    <property type="match status" value="1"/>
</dbReference>
<comment type="similarity">
    <text evidence="1 12">Belongs to the ribonucleoside diphosphate reductase large chain family.</text>
</comment>
<dbReference type="Pfam" id="PF02867">
    <property type="entry name" value="Ribonuc_red_lgC"/>
    <property type="match status" value="1"/>
</dbReference>
<dbReference type="InterPro" id="IPR013346">
    <property type="entry name" value="NrdE_NrdA_C"/>
</dbReference>
<evidence type="ECO:0000259" key="13">
    <source>
        <dbReference type="PROSITE" id="PS51161"/>
    </source>
</evidence>
<dbReference type="GO" id="GO:0009263">
    <property type="term" value="P:deoxyribonucleotide biosynthetic process"/>
    <property type="evidence" value="ECO:0007669"/>
    <property type="project" value="UniProtKB-KW"/>
</dbReference>
<evidence type="ECO:0000313" key="14">
    <source>
        <dbReference type="EMBL" id="KKF35205.1"/>
    </source>
</evidence>
<comment type="caution">
    <text evidence="14">The sequence shown here is derived from an EMBL/GenBank/DDBJ whole genome shotgun (WGS) entry which is preliminary data.</text>
</comment>
<evidence type="ECO:0000256" key="7">
    <source>
        <dbReference type="ARBA" id="ARBA00023116"/>
    </source>
</evidence>
<dbReference type="EMBL" id="JXNU01000003">
    <property type="protein sequence ID" value="KKF35205.1"/>
    <property type="molecule type" value="Genomic_DNA"/>
</dbReference>
<evidence type="ECO:0000256" key="9">
    <source>
        <dbReference type="ARBA" id="ARBA00024942"/>
    </source>
</evidence>
<dbReference type="NCBIfam" id="NF006578">
    <property type="entry name" value="PRK09103.1"/>
    <property type="match status" value="1"/>
</dbReference>
<feature type="domain" description="ATP-cone" evidence="13">
    <location>
        <begin position="5"/>
        <end position="95"/>
    </location>
</feature>
<dbReference type="Gene3D" id="3.20.70.20">
    <property type="match status" value="1"/>
</dbReference>
<dbReference type="Gene3D" id="1.10.1650.20">
    <property type="match status" value="1"/>
</dbReference>
<evidence type="ECO:0000256" key="3">
    <source>
        <dbReference type="ARBA" id="ARBA00022533"/>
    </source>
</evidence>
<dbReference type="PRINTS" id="PR01183">
    <property type="entry name" value="RIBORDTASEM1"/>
</dbReference>
<evidence type="ECO:0000256" key="5">
    <source>
        <dbReference type="ARBA" id="ARBA00022840"/>
    </source>
</evidence>
<evidence type="ECO:0000256" key="11">
    <source>
        <dbReference type="PROSITE-ProRule" id="PRU00492"/>
    </source>
</evidence>
<keyword evidence="3" id="KW-0021">Allosteric enzyme</keyword>
<evidence type="ECO:0000256" key="8">
    <source>
        <dbReference type="ARBA" id="ARBA00023157"/>
    </source>
</evidence>
<keyword evidence="8" id="KW-1015">Disulfide bond</keyword>
<dbReference type="InterPro" id="IPR008926">
    <property type="entry name" value="RNR_R1-su_N"/>
</dbReference>
<sequence length="761" mass="85797">MNQSLLVTKRDGRTERINLDKIHRVLDWAAEGLQNVSVSQVELRSHIQFYEGIRTSDIHETIIKSAADLISRDAPDYQYMAARLATYHLRKKAYGQFEPPALYDQVKRMVDQGKYDRHLLEDYSREEFEQMDSFIDHWRDMHFSYAAVKQLEGKYLVQNRVSGDIYESAQFLYVLVAACLFSGYPRETRLDFVKRFYDAVSTFKISLPTPIMSGVRTPTRQFSSCVLIECGDSLDSINATSSAIVKYVSQRAGIGINAGRIRALGSPIRSGEAFHTGCIPFYKHFQTAVKSCSQGGVRGGAATLFYPMWHLEVESLLVLKNNRGVEGNRVRHMDYGVQLNKLMYTRLLKGGDITLFSPSDVPGLYDAFFANQDEFERLYTKYEKDDSIRKQRVKAVDLFSLMMQERASTGRIYIQNVDHCNTHSPFDPSIAPVRQSNLCLEIALPTKPLNDVNDVNGEIALCTLSAFNLGAIDSLDDLQELATLAVRALDALLDYQDYPIPAAKRGAMGRRTLGIGVINFACYLAKHGVRYSDGSANNLTHRTFEAIQYYLLKASNKLAKEQGACPWFNETTYSQGILPIDTYKKDLDAISNEPLHLDWETLREEIKVHGLRNSTLSALMPSETSSQISNATNGIEPPRGHISIKASKDGILRQVVPEYERLKDSYELLWEMPGNDGYLQLVGLMQKFIDQAISSNTNYDPSRFANGRVPMKQMLKDLLTAYKFGVKTLYYQNTRDGAEDSQDDLAPSVQDDGCESGACKI</sequence>
<dbReference type="Pfam" id="PF03477">
    <property type="entry name" value="ATP-cone"/>
    <property type="match status" value="1"/>
</dbReference>
<dbReference type="InterPro" id="IPR000788">
    <property type="entry name" value="RNR_lg_C"/>
</dbReference>
<dbReference type="InterPro" id="IPR013509">
    <property type="entry name" value="RNR_lsu_N"/>
</dbReference>
<comment type="subunit">
    <text evidence="2">Tetramer of two alpha and two beta subunits.</text>
</comment>
<keyword evidence="4 11" id="KW-0547">Nucleotide-binding</keyword>
<dbReference type="NCBIfam" id="TIGR02506">
    <property type="entry name" value="NrdE_NrdA"/>
    <property type="match status" value="1"/>
</dbReference>
<dbReference type="RefSeq" id="WP_016189971.1">
    <property type="nucleotide sequence ID" value="NZ_CP089932.1"/>
</dbReference>
<keyword evidence="6 12" id="KW-0560">Oxidoreductase</keyword>
<keyword evidence="15" id="KW-1185">Reference proteome</keyword>
<evidence type="ECO:0000256" key="1">
    <source>
        <dbReference type="ARBA" id="ARBA00010406"/>
    </source>
</evidence>
<evidence type="ECO:0000256" key="10">
    <source>
        <dbReference type="ARBA" id="ARBA00047754"/>
    </source>
</evidence>
<dbReference type="PROSITE" id="PS51161">
    <property type="entry name" value="ATP_CONE"/>
    <property type="match status" value="1"/>
</dbReference>
<dbReference type="AlphaFoldDB" id="A0A0M2K739"/>
<name>A0A0M2K739_9GAMM</name>
<protein>
    <recommendedName>
        <fullName evidence="12">Ribonucleoside-diphosphate reductase</fullName>
        <ecNumber evidence="12">1.17.4.1</ecNumber>
    </recommendedName>
</protein>
<keyword evidence="7 12" id="KW-0215">Deoxyribonucleotide synthesis</keyword>
<dbReference type="GO" id="GO:0004748">
    <property type="term" value="F:ribonucleoside-diphosphate reductase activity, thioredoxin disulfide as acceptor"/>
    <property type="evidence" value="ECO:0007669"/>
    <property type="project" value="UniProtKB-EC"/>
</dbReference>
<dbReference type="UniPathway" id="UPA00326"/>
<dbReference type="GO" id="GO:0005971">
    <property type="term" value="C:ribonucleoside-diphosphate reductase complex"/>
    <property type="evidence" value="ECO:0007669"/>
    <property type="project" value="TreeGrafter"/>
</dbReference>
<dbReference type="STRING" id="65700.SY86_06830"/>
<reference evidence="14 15" key="1">
    <citation type="submission" date="2015-01" db="EMBL/GenBank/DDBJ databases">
        <title>Erwinia tracheiphila.</title>
        <authorList>
            <person name="Shapiro L.R."/>
        </authorList>
    </citation>
    <scope>NUCLEOTIDE SEQUENCE [LARGE SCALE GENOMIC DNA]</scope>
    <source>
        <strain evidence="14 15">BuffGH</strain>
    </source>
</reference>
<dbReference type="PANTHER" id="PTHR11573">
    <property type="entry name" value="RIBONUCLEOSIDE-DIPHOSPHATE REDUCTASE LARGE CHAIN"/>
    <property type="match status" value="1"/>
</dbReference>
<gene>
    <name evidence="14" type="ORF">SY86_06830</name>
</gene>
<dbReference type="PANTHER" id="PTHR11573:SF6">
    <property type="entry name" value="RIBONUCLEOSIDE-DIPHOSPHATE REDUCTASE LARGE SUBUNIT"/>
    <property type="match status" value="1"/>
</dbReference>
<dbReference type="Proteomes" id="UP000033924">
    <property type="component" value="Unassembled WGS sequence"/>
</dbReference>
<dbReference type="InterPro" id="IPR005144">
    <property type="entry name" value="ATP-cone_dom"/>
</dbReference>
<dbReference type="EC" id="1.17.4.1" evidence="12"/>
<dbReference type="FunFam" id="1.10.1650.20:FF:000001">
    <property type="entry name" value="Ribonucleoside-diphosphate reductase"/>
    <property type="match status" value="1"/>
</dbReference>
<evidence type="ECO:0000256" key="12">
    <source>
        <dbReference type="RuleBase" id="RU003410"/>
    </source>
</evidence>
<organism evidence="14 15">
    <name type="scientific">Erwinia tracheiphila</name>
    <dbReference type="NCBI Taxonomy" id="65700"/>
    <lineage>
        <taxon>Bacteria</taxon>
        <taxon>Pseudomonadati</taxon>
        <taxon>Pseudomonadota</taxon>
        <taxon>Gammaproteobacteria</taxon>
        <taxon>Enterobacterales</taxon>
        <taxon>Erwiniaceae</taxon>
        <taxon>Erwinia</taxon>
    </lineage>
</organism>
<dbReference type="Pfam" id="PF00317">
    <property type="entry name" value="Ribonuc_red_lgN"/>
    <property type="match status" value="1"/>
</dbReference>
<dbReference type="InterPro" id="IPR039718">
    <property type="entry name" value="Rrm1"/>
</dbReference>
<evidence type="ECO:0000256" key="6">
    <source>
        <dbReference type="ARBA" id="ARBA00023002"/>
    </source>
</evidence>
<comment type="catalytic activity">
    <reaction evidence="10 12">
        <text>a 2'-deoxyribonucleoside 5'-diphosphate + [thioredoxin]-disulfide + H2O = a ribonucleoside 5'-diphosphate + [thioredoxin]-dithiol</text>
        <dbReference type="Rhea" id="RHEA:23252"/>
        <dbReference type="Rhea" id="RHEA-COMP:10698"/>
        <dbReference type="Rhea" id="RHEA-COMP:10700"/>
        <dbReference type="ChEBI" id="CHEBI:15377"/>
        <dbReference type="ChEBI" id="CHEBI:29950"/>
        <dbReference type="ChEBI" id="CHEBI:50058"/>
        <dbReference type="ChEBI" id="CHEBI:57930"/>
        <dbReference type="ChEBI" id="CHEBI:73316"/>
        <dbReference type="EC" id="1.17.4.1"/>
    </reaction>
</comment>
<dbReference type="SUPFAM" id="SSF51998">
    <property type="entry name" value="PFL-like glycyl radical enzymes"/>
    <property type="match status" value="1"/>
</dbReference>
<dbReference type="PATRIC" id="fig|65700.7.peg.1734"/>
<dbReference type="GO" id="GO:0005524">
    <property type="term" value="F:ATP binding"/>
    <property type="evidence" value="ECO:0007669"/>
    <property type="project" value="UniProtKB-UniRule"/>
</dbReference>
<evidence type="ECO:0000256" key="2">
    <source>
        <dbReference type="ARBA" id="ARBA00011209"/>
    </source>
</evidence>